<dbReference type="RefSeq" id="WP_212997197.1">
    <property type="nucleotide sequence ID" value="NZ_BAAATW010000003.1"/>
</dbReference>
<protein>
    <submittedName>
        <fullName evidence="2">Uncharacterized protein</fullName>
    </submittedName>
</protein>
<reference evidence="2" key="1">
    <citation type="submission" date="2021-03" db="EMBL/GenBank/DDBJ databases">
        <title>Whole genome shotgun sequence of Actinoplanes consettensis NBRC 14913.</title>
        <authorList>
            <person name="Komaki H."/>
            <person name="Tamura T."/>
        </authorList>
    </citation>
    <scope>NUCLEOTIDE SEQUENCE</scope>
    <source>
        <strain evidence="2">NBRC 14913</strain>
    </source>
</reference>
<evidence type="ECO:0000313" key="2">
    <source>
        <dbReference type="EMBL" id="GIM71036.1"/>
    </source>
</evidence>
<dbReference type="AlphaFoldDB" id="A0A919VP80"/>
<evidence type="ECO:0000313" key="3">
    <source>
        <dbReference type="Proteomes" id="UP000680865"/>
    </source>
</evidence>
<dbReference type="EMBL" id="BOQP01000008">
    <property type="protein sequence ID" value="GIM71036.1"/>
    <property type="molecule type" value="Genomic_DNA"/>
</dbReference>
<accession>A0A919VP80</accession>
<organism evidence="2 3">
    <name type="scientific">Winogradskya consettensis</name>
    <dbReference type="NCBI Taxonomy" id="113560"/>
    <lineage>
        <taxon>Bacteria</taxon>
        <taxon>Bacillati</taxon>
        <taxon>Actinomycetota</taxon>
        <taxon>Actinomycetes</taxon>
        <taxon>Micromonosporales</taxon>
        <taxon>Micromonosporaceae</taxon>
        <taxon>Winogradskya</taxon>
    </lineage>
</organism>
<feature type="region of interest" description="Disordered" evidence="1">
    <location>
        <begin position="136"/>
        <end position="156"/>
    </location>
</feature>
<gene>
    <name evidence="2" type="ORF">Aco04nite_23410</name>
</gene>
<proteinExistence type="predicted"/>
<name>A0A919VP80_9ACTN</name>
<keyword evidence="3" id="KW-1185">Reference proteome</keyword>
<sequence>MDDLAPRLAALTFTGLTQEQVTALIIDTVGEWGEAHGWRVYRRAASVVTLPPPMERQHSVLDVALAREDGPPIVVEVDHTHRQRTVDKLLAEAEEGRLPFWIRWGTGRFVEPPPPIHLITLPVTRQQGRYTRSLLAAPEHSAAPATGEAAELPMPE</sequence>
<evidence type="ECO:0000256" key="1">
    <source>
        <dbReference type="SAM" id="MobiDB-lite"/>
    </source>
</evidence>
<comment type="caution">
    <text evidence="2">The sequence shown here is derived from an EMBL/GenBank/DDBJ whole genome shotgun (WGS) entry which is preliminary data.</text>
</comment>
<dbReference type="Proteomes" id="UP000680865">
    <property type="component" value="Unassembled WGS sequence"/>
</dbReference>